<name>A0A382G0I5_9ZZZZ</name>
<accession>A0A382G0I5</accession>
<dbReference type="EMBL" id="UINC01052720">
    <property type="protein sequence ID" value="SVB68372.1"/>
    <property type="molecule type" value="Genomic_DNA"/>
</dbReference>
<evidence type="ECO:0000313" key="1">
    <source>
        <dbReference type="EMBL" id="SVB68372.1"/>
    </source>
</evidence>
<proteinExistence type="predicted"/>
<organism evidence="1">
    <name type="scientific">marine metagenome</name>
    <dbReference type="NCBI Taxonomy" id="408172"/>
    <lineage>
        <taxon>unclassified sequences</taxon>
        <taxon>metagenomes</taxon>
        <taxon>ecological metagenomes</taxon>
    </lineage>
</organism>
<reference evidence="1" key="1">
    <citation type="submission" date="2018-05" db="EMBL/GenBank/DDBJ databases">
        <authorList>
            <person name="Lanie J.A."/>
            <person name="Ng W.-L."/>
            <person name="Kazmierczak K.M."/>
            <person name="Andrzejewski T.M."/>
            <person name="Davidsen T.M."/>
            <person name="Wayne K.J."/>
            <person name="Tettelin H."/>
            <person name="Glass J.I."/>
            <person name="Rusch D."/>
            <person name="Podicherti R."/>
            <person name="Tsui H.-C.T."/>
            <person name="Winkler M.E."/>
        </authorList>
    </citation>
    <scope>NUCLEOTIDE SEQUENCE</scope>
</reference>
<gene>
    <name evidence="1" type="ORF">METZ01_LOCUS221226</name>
</gene>
<protein>
    <submittedName>
        <fullName evidence="1">Uncharacterized protein</fullName>
    </submittedName>
</protein>
<sequence length="73" mass="8211">MTIETYGNDASFHRVLKVEIVDGGLDGNQRVIIHQLVETDRADYDFEPYNGRFIMKHAVELFPAGDSIEVDAA</sequence>
<dbReference type="AlphaFoldDB" id="A0A382G0I5"/>